<dbReference type="AlphaFoldDB" id="A0AAN6U4V9"/>
<comment type="caution">
    <text evidence="1">The sequence shown here is derived from an EMBL/GenBank/DDBJ whole genome shotgun (WGS) entry which is preliminary data.</text>
</comment>
<organism evidence="1 2">
    <name type="scientific">Parathielavia appendiculata</name>
    <dbReference type="NCBI Taxonomy" id="2587402"/>
    <lineage>
        <taxon>Eukaryota</taxon>
        <taxon>Fungi</taxon>
        <taxon>Dikarya</taxon>
        <taxon>Ascomycota</taxon>
        <taxon>Pezizomycotina</taxon>
        <taxon>Sordariomycetes</taxon>
        <taxon>Sordariomycetidae</taxon>
        <taxon>Sordariales</taxon>
        <taxon>Chaetomiaceae</taxon>
        <taxon>Parathielavia</taxon>
    </lineage>
</organism>
<dbReference type="Proteomes" id="UP001302602">
    <property type="component" value="Unassembled WGS sequence"/>
</dbReference>
<evidence type="ECO:0000313" key="1">
    <source>
        <dbReference type="EMBL" id="KAK4126523.1"/>
    </source>
</evidence>
<dbReference type="RefSeq" id="XP_062650294.1">
    <property type="nucleotide sequence ID" value="XM_062796190.1"/>
</dbReference>
<reference evidence="1" key="1">
    <citation type="journal article" date="2023" name="Mol. Phylogenet. Evol.">
        <title>Genome-scale phylogeny and comparative genomics of the fungal order Sordariales.</title>
        <authorList>
            <person name="Hensen N."/>
            <person name="Bonometti L."/>
            <person name="Westerberg I."/>
            <person name="Brannstrom I.O."/>
            <person name="Guillou S."/>
            <person name="Cros-Aarteil S."/>
            <person name="Calhoun S."/>
            <person name="Haridas S."/>
            <person name="Kuo A."/>
            <person name="Mondo S."/>
            <person name="Pangilinan J."/>
            <person name="Riley R."/>
            <person name="LaButti K."/>
            <person name="Andreopoulos B."/>
            <person name="Lipzen A."/>
            <person name="Chen C."/>
            <person name="Yan M."/>
            <person name="Daum C."/>
            <person name="Ng V."/>
            <person name="Clum A."/>
            <person name="Steindorff A."/>
            <person name="Ohm R.A."/>
            <person name="Martin F."/>
            <person name="Silar P."/>
            <person name="Natvig D.O."/>
            <person name="Lalanne C."/>
            <person name="Gautier V."/>
            <person name="Ament-Velasquez S.L."/>
            <person name="Kruys A."/>
            <person name="Hutchinson M.I."/>
            <person name="Powell A.J."/>
            <person name="Barry K."/>
            <person name="Miller A.N."/>
            <person name="Grigoriev I.V."/>
            <person name="Debuchy R."/>
            <person name="Gladieux P."/>
            <person name="Hiltunen Thoren M."/>
            <person name="Johannesson H."/>
        </authorList>
    </citation>
    <scope>NUCLEOTIDE SEQUENCE</scope>
    <source>
        <strain evidence="1">CBS 731.68</strain>
    </source>
</reference>
<dbReference type="SUPFAM" id="SSF52047">
    <property type="entry name" value="RNI-like"/>
    <property type="match status" value="1"/>
</dbReference>
<dbReference type="EMBL" id="MU853225">
    <property type="protein sequence ID" value="KAK4126523.1"/>
    <property type="molecule type" value="Genomic_DNA"/>
</dbReference>
<accession>A0AAN6U4V9</accession>
<keyword evidence="2" id="KW-1185">Reference proteome</keyword>
<dbReference type="GeneID" id="87832958"/>
<proteinExistence type="predicted"/>
<protein>
    <submittedName>
        <fullName evidence="1">Uncharacterized protein</fullName>
    </submittedName>
</protein>
<reference evidence="1" key="2">
    <citation type="submission" date="2023-05" db="EMBL/GenBank/DDBJ databases">
        <authorList>
            <consortium name="Lawrence Berkeley National Laboratory"/>
            <person name="Steindorff A."/>
            <person name="Hensen N."/>
            <person name="Bonometti L."/>
            <person name="Westerberg I."/>
            <person name="Brannstrom I.O."/>
            <person name="Guillou S."/>
            <person name="Cros-Aarteil S."/>
            <person name="Calhoun S."/>
            <person name="Haridas S."/>
            <person name="Kuo A."/>
            <person name="Mondo S."/>
            <person name="Pangilinan J."/>
            <person name="Riley R."/>
            <person name="Labutti K."/>
            <person name="Andreopoulos B."/>
            <person name="Lipzen A."/>
            <person name="Chen C."/>
            <person name="Yanf M."/>
            <person name="Daum C."/>
            <person name="Ng V."/>
            <person name="Clum A."/>
            <person name="Ohm R."/>
            <person name="Martin F."/>
            <person name="Silar P."/>
            <person name="Natvig D."/>
            <person name="Lalanne C."/>
            <person name="Gautier V."/>
            <person name="Ament-Velasquez S.L."/>
            <person name="Kruys A."/>
            <person name="Hutchinson M.I."/>
            <person name="Powell A.J."/>
            <person name="Barry K."/>
            <person name="Miller A.N."/>
            <person name="Grigoriev I.V."/>
            <person name="Debuchy R."/>
            <person name="Gladieux P."/>
            <person name="Thoren M.H."/>
            <person name="Johannesson H."/>
        </authorList>
    </citation>
    <scope>NUCLEOTIDE SEQUENCE</scope>
    <source>
        <strain evidence="1">CBS 731.68</strain>
    </source>
</reference>
<sequence length="520" mass="58362">MDLPLEILFMIVEAAATPLDDITPLDQKSLSAPKSLSMANKAFRQICLAATLHHIRMWKKEANLADHLRRIYLEGSDILPFATSLSIRSIGPVQEIPAGARRHAAQQMPDFIENLSLVMSVMPCLSEIRFVADNGKYTMEPVWRKLFNPRFRRFPTVKSLYLRTASSMASIFKCFPNLEALNFNLHGNMSQAPGKTLSPELKVLKQGDLSIRSLAILKTAQAGWNEEDIKFILGLFPRVQRLFLQGCICSSLHGDRLGPHTPSDFQNLANLFKRHRNLRHLALTDEIYWVAHKSYSMHYKVALSDPSKRWKTMATAMFNTLPNLDELCLARQVDFKGRVFRRGAPRPNPAPPTIPATCTQTGRAIAIAVATSVAESNANPGPQDHDREKPIVLRTYVDKRNPDYALAFPYDPSPRLIFPPARWTGTRCVWWPINGQVPVEPDQFGEPDEPAGFVSFTSAAPELAVGRGGAAAGGGGQRDQPAWINYQQMIKDHCETGVWDVEWLRVVRPRARAESHLRED</sequence>
<gene>
    <name evidence="1" type="ORF">N657DRAFT_679431</name>
</gene>
<name>A0AAN6U4V9_9PEZI</name>
<dbReference type="Gene3D" id="3.80.10.10">
    <property type="entry name" value="Ribonuclease Inhibitor"/>
    <property type="match status" value="1"/>
</dbReference>
<dbReference type="InterPro" id="IPR032675">
    <property type="entry name" value="LRR_dom_sf"/>
</dbReference>
<evidence type="ECO:0000313" key="2">
    <source>
        <dbReference type="Proteomes" id="UP001302602"/>
    </source>
</evidence>